<dbReference type="Proteomes" id="UP001162480">
    <property type="component" value="Chromosome 10"/>
</dbReference>
<dbReference type="EMBL" id="OX597823">
    <property type="protein sequence ID" value="CAI9728951.1"/>
    <property type="molecule type" value="Genomic_DNA"/>
</dbReference>
<dbReference type="AlphaFoldDB" id="A0AA36B878"/>
<name>A0AA36B878_OCTVU</name>
<sequence>MFHLPPSSCAVLTVEVLQHLEILVFVLNLPSRCHTVKTFHHCQGRSIHLEWKTQHFEVTEILHCHCCQYKCSKSEIGQSRDPLAFCERSIQVLYISVVYNKCV</sequence>
<reference evidence="1" key="1">
    <citation type="submission" date="2023-08" db="EMBL/GenBank/DDBJ databases">
        <authorList>
            <person name="Alioto T."/>
            <person name="Alioto T."/>
            <person name="Gomez Garrido J."/>
        </authorList>
    </citation>
    <scope>NUCLEOTIDE SEQUENCE</scope>
</reference>
<evidence type="ECO:0000313" key="1">
    <source>
        <dbReference type="EMBL" id="CAI9728951.1"/>
    </source>
</evidence>
<keyword evidence="2" id="KW-1185">Reference proteome</keyword>
<accession>A0AA36B878</accession>
<evidence type="ECO:0000313" key="2">
    <source>
        <dbReference type="Proteomes" id="UP001162480"/>
    </source>
</evidence>
<proteinExistence type="predicted"/>
<protein>
    <submittedName>
        <fullName evidence="1">Uncharacterized protein</fullName>
    </submittedName>
</protein>
<organism evidence="1 2">
    <name type="scientific">Octopus vulgaris</name>
    <name type="common">Common octopus</name>
    <dbReference type="NCBI Taxonomy" id="6645"/>
    <lineage>
        <taxon>Eukaryota</taxon>
        <taxon>Metazoa</taxon>
        <taxon>Spiralia</taxon>
        <taxon>Lophotrochozoa</taxon>
        <taxon>Mollusca</taxon>
        <taxon>Cephalopoda</taxon>
        <taxon>Coleoidea</taxon>
        <taxon>Octopodiformes</taxon>
        <taxon>Octopoda</taxon>
        <taxon>Incirrata</taxon>
        <taxon>Octopodidae</taxon>
        <taxon>Octopus</taxon>
    </lineage>
</organism>
<gene>
    <name evidence="1" type="ORF">OCTVUL_1B023532</name>
</gene>